<evidence type="ECO:0000313" key="4">
    <source>
        <dbReference type="Proteomes" id="UP000219329"/>
    </source>
</evidence>
<evidence type="ECO:0000259" key="2">
    <source>
        <dbReference type="PROSITE" id="PS51819"/>
    </source>
</evidence>
<sequence>MAEINGIAHIALMVTSVERSKPFYRKLFECLGMKIVLDNEGSFYGVGGRTGIVIHQCPAEHRRARFKQGQIGLHHFCFRACSKNDVDEIYKLAIELEAKIIHGPQQDGFAPGYYSVLFEDPDGIRLEANFIPGQGILAPGLDQIGEKDTHWAEINQ</sequence>
<dbReference type="GO" id="GO:0046872">
    <property type="term" value="F:metal ion binding"/>
    <property type="evidence" value="ECO:0007669"/>
    <property type="project" value="UniProtKB-KW"/>
</dbReference>
<evidence type="ECO:0000256" key="1">
    <source>
        <dbReference type="ARBA" id="ARBA00022723"/>
    </source>
</evidence>
<proteinExistence type="predicted"/>
<dbReference type="InterPro" id="IPR029068">
    <property type="entry name" value="Glyas_Bleomycin-R_OHBP_Dase"/>
</dbReference>
<comment type="caution">
    <text evidence="3">The sequence shown here is derived from an EMBL/GenBank/DDBJ whole genome shotgun (WGS) entry which is preliminary data.</text>
</comment>
<dbReference type="Proteomes" id="UP000219329">
    <property type="component" value="Unassembled WGS sequence"/>
</dbReference>
<dbReference type="EMBL" id="NTJZ01000004">
    <property type="protein sequence ID" value="PDH34240.1"/>
    <property type="molecule type" value="Genomic_DNA"/>
</dbReference>
<protein>
    <submittedName>
        <fullName evidence="3">Bleomycin resistance protein</fullName>
    </submittedName>
</protein>
<dbReference type="CDD" id="cd06587">
    <property type="entry name" value="VOC"/>
    <property type="match status" value="1"/>
</dbReference>
<dbReference type="AlphaFoldDB" id="A0A2A5WCM0"/>
<dbReference type="SUPFAM" id="SSF54593">
    <property type="entry name" value="Glyoxalase/Bleomycin resistance protein/Dihydroxybiphenyl dioxygenase"/>
    <property type="match status" value="1"/>
</dbReference>
<dbReference type="InterPro" id="IPR037523">
    <property type="entry name" value="VOC_core"/>
</dbReference>
<dbReference type="Pfam" id="PF00903">
    <property type="entry name" value="Glyoxalase"/>
    <property type="match status" value="1"/>
</dbReference>
<dbReference type="PROSITE" id="PS51819">
    <property type="entry name" value="VOC"/>
    <property type="match status" value="1"/>
</dbReference>
<organism evidence="3 4">
    <name type="scientific">OM182 bacterium MED-G28</name>
    <dbReference type="NCBI Taxonomy" id="1986256"/>
    <lineage>
        <taxon>Bacteria</taxon>
        <taxon>Pseudomonadati</taxon>
        <taxon>Pseudomonadota</taxon>
        <taxon>Gammaproteobacteria</taxon>
        <taxon>OMG group</taxon>
        <taxon>OM182 clade</taxon>
    </lineage>
</organism>
<dbReference type="Gene3D" id="3.10.180.10">
    <property type="entry name" value="2,3-Dihydroxybiphenyl 1,2-Dioxygenase, domain 1"/>
    <property type="match status" value="1"/>
</dbReference>
<feature type="domain" description="VOC" evidence="2">
    <location>
        <begin position="6"/>
        <end position="131"/>
    </location>
</feature>
<name>A0A2A5WCM0_9GAMM</name>
<reference evidence="3 4" key="1">
    <citation type="submission" date="2017-08" db="EMBL/GenBank/DDBJ databases">
        <title>Fine stratification of microbial communities through a metagenomic profile of the photic zone.</title>
        <authorList>
            <person name="Haro-Moreno J.M."/>
            <person name="Lopez-Perez M."/>
            <person name="De La Torre J."/>
            <person name="Picazo A."/>
            <person name="Camacho A."/>
            <person name="Rodriguez-Valera F."/>
        </authorList>
    </citation>
    <scope>NUCLEOTIDE SEQUENCE [LARGE SCALE GENOMIC DNA]</scope>
    <source>
        <strain evidence="3">MED-G28</strain>
    </source>
</reference>
<evidence type="ECO:0000313" key="3">
    <source>
        <dbReference type="EMBL" id="PDH34240.1"/>
    </source>
</evidence>
<dbReference type="PANTHER" id="PTHR36113:SF6">
    <property type="entry name" value="FOSFOMYCIN RESISTANCE PROTEIN FOSX"/>
    <property type="match status" value="1"/>
</dbReference>
<dbReference type="PANTHER" id="PTHR36113">
    <property type="entry name" value="LYASE, PUTATIVE-RELATED-RELATED"/>
    <property type="match status" value="1"/>
</dbReference>
<keyword evidence="1" id="KW-0479">Metal-binding</keyword>
<accession>A0A2A5WCM0</accession>
<gene>
    <name evidence="3" type="ORF">CNF02_05445</name>
</gene>
<dbReference type="InterPro" id="IPR004360">
    <property type="entry name" value="Glyas_Fos-R_dOase_dom"/>
</dbReference>
<dbReference type="InterPro" id="IPR051332">
    <property type="entry name" value="Fosfomycin_Res_Enzymes"/>
</dbReference>